<reference evidence="1 2" key="1">
    <citation type="submission" date="2018-03" db="EMBL/GenBank/DDBJ databases">
        <title>Whole genome sequencing of Histamine producing bacteria.</title>
        <authorList>
            <person name="Butler K."/>
        </authorList>
    </citation>
    <scope>NUCLEOTIDE SEQUENCE [LARGE SCALE GENOMIC DNA]</scope>
    <source>
        <strain evidence="1 2">JCM 13586</strain>
    </source>
</reference>
<dbReference type="EMBL" id="PYMH01000001">
    <property type="protein sequence ID" value="PSU35619.1"/>
    <property type="molecule type" value="Genomic_DNA"/>
</dbReference>
<dbReference type="AlphaFoldDB" id="A0A2T3J2V1"/>
<sequence>MAAMMYQPTIDPIESLSDEQLQQAIADRLNKQLNNKDVATQTAQFLMDSLLNWHAETVSVKQVESILAFAFGNRISPNGNQYPGPMNEAIADTVVSLYRRTSVPVYAQWEVAEAVGNRIPANDLHAIYPRLSGKGNTKYLCTLGVAEKAVSMAGGVSNLGKTAVVAFFEHSLRTVDSARDAGIEAFLPQGVEMPRQFDPDSGQAWTRDQQTYVLHEIRTRATNERDRLIQLKKSEG</sequence>
<gene>
    <name evidence="1" type="ORF">C9I99_00945</name>
</gene>
<evidence type="ECO:0000313" key="1">
    <source>
        <dbReference type="EMBL" id="PSU35619.1"/>
    </source>
</evidence>
<name>A0A2T3J2V1_9GAMM</name>
<evidence type="ECO:0000313" key="2">
    <source>
        <dbReference type="Proteomes" id="UP000241222"/>
    </source>
</evidence>
<protein>
    <submittedName>
        <fullName evidence="1">Uncharacterized protein</fullName>
    </submittedName>
</protein>
<organism evidence="1 2">
    <name type="scientific">Photobacterium lutimaris</name>
    <dbReference type="NCBI Taxonomy" id="388278"/>
    <lineage>
        <taxon>Bacteria</taxon>
        <taxon>Pseudomonadati</taxon>
        <taxon>Pseudomonadota</taxon>
        <taxon>Gammaproteobacteria</taxon>
        <taxon>Vibrionales</taxon>
        <taxon>Vibrionaceae</taxon>
        <taxon>Photobacterium</taxon>
    </lineage>
</organism>
<dbReference type="Proteomes" id="UP000241222">
    <property type="component" value="Unassembled WGS sequence"/>
</dbReference>
<comment type="caution">
    <text evidence="1">The sequence shown here is derived from an EMBL/GenBank/DDBJ whole genome shotgun (WGS) entry which is preliminary data.</text>
</comment>
<proteinExistence type="predicted"/>
<accession>A0A2T3J2V1</accession>
<dbReference type="OrthoDB" id="3869642at2"/>
<keyword evidence="2" id="KW-1185">Reference proteome</keyword>
<dbReference type="RefSeq" id="WP_107346974.1">
    <property type="nucleotide sequence ID" value="NZ_PYMH01000001.1"/>
</dbReference>